<keyword evidence="1" id="KW-0880">Kelch repeat</keyword>
<dbReference type="PANTHER" id="PTHR46093">
    <property type="entry name" value="ACYL-COA-BINDING DOMAIN-CONTAINING PROTEIN 5"/>
    <property type="match status" value="1"/>
</dbReference>
<evidence type="ECO:0000313" key="4">
    <source>
        <dbReference type="EMBL" id="KAK3242096.1"/>
    </source>
</evidence>
<dbReference type="EMBL" id="LGRX02033237">
    <property type="protein sequence ID" value="KAK3242096.1"/>
    <property type="molecule type" value="Genomic_DNA"/>
</dbReference>
<gene>
    <name evidence="4" type="ORF">CYMTET_48192</name>
</gene>
<sequence length="1282" mass="140671">MPGVPDLVDKMVWSQPKAIGSHPSPRSGHTLTALLDAEYAVLFGGSGEDENKIGQPLNDVHVLRLDTEPITWMETYVTATALPSPRWHHSATALPNSELLVFGGLERMQKEDDTDMEIVRLGDVHLLRVRMKDVLGAEAHAEWDTLNIKRAENAPLPRAHHTATLVEYPKDGQVDLLQGVLVFGGYGGGPYYNDTCILDCKSWEWEKPLMYGVPPEPRSNHSASFKEGRLVVLGGRDNKRVFEDLYVLALDSMTWMAVDLMAPPGGGLLPRCSHMAEAVDAITCIKLFVFGGRPSSRSQGVCSKMVAVYDVSKGFWGDPEVGTLEGSAQPAPRELTAVAYDKARARFLLFGGWSMRWLGDLHQLDVSSIVGPGYALTGLEPIVGPTTGGTLVRLQGLQFVVGVVARVMFSDGRNVAEVDAVVTSPTGIECQTPPFDRFGPGKVSVRVALDGQMYTVNNVKFTYFLPTAAKHCIPFGPGLGRVANNEAVAAAGVPQWLLLQAKDAREENRWSGGDAFRFWAEDAGEHPAEGLNAEVSDKGEVEESHAIAGIAVMDNNDGTYCISYRCLKHTILKLHLHVLPQQGAHSGPVPGSPFLVRFTDPWIGVKAIGGASMKGFKADATIAALSPNLAVYHHADVAEHVYVLSECLDTTDTMQAPMHTFSWQQMRMGGVYPVLRQEHGGGAWMTMGPAKGKSREDRAARRRSGFVLFGGRRPAKDKPPGAGELLGHVARAVYTTANPDMMLWDDFVEVLGEAPPPRVRPLLLGLGNKLAVVGGSERRFEEAHQSEAKSEQRPSSHLEVFVMSEKEPGHYTWCKPRVSGDKLMDTLDKKETSEDPEAVTDFLKGLFGAGGKSTHGEFAIVGSHRDCSQLYRLQLHSDGAPDSAQEGVTRQGSSVAVPTGAIWKKLENNGECEVQLNKVVCAFIVDTRFFLFGLGDPFIGSSSDAAFTTQPQVPARSASSREIRVGRHGARAEAHSYAAMHSQQLYSFDLSTHQWERVFSLDTPHGSQFADTTGCCMGQWLARCFSYRTPMRALREGVQVLPMTTLLRKNILETEEIFSQLQDRVPWLDNELAKLRLRLEVPVQDGEVNKLVDVLSAHNLVKRTAKMREAELGQLRQAINYLLARWQEEVHSLQKGEKDGEKAGKDESNVLRLRKLKSHCKELLALESETKRARELWEVVSEVCDETLERQRDMIDIETRKLKEQICTFQSSSEDHGEAGAEQERAGMWARGNVGAGNVGASRNVGAGCGRANARECGRAGMWERGNVGARECGSAGMHRRR</sequence>
<evidence type="ECO:0000256" key="2">
    <source>
        <dbReference type="ARBA" id="ARBA00022737"/>
    </source>
</evidence>
<dbReference type="InterPro" id="IPR002909">
    <property type="entry name" value="IPT_dom"/>
</dbReference>
<name>A0AAE0BSR2_9CHLO</name>
<organism evidence="4 5">
    <name type="scientific">Cymbomonas tetramitiformis</name>
    <dbReference type="NCBI Taxonomy" id="36881"/>
    <lineage>
        <taxon>Eukaryota</taxon>
        <taxon>Viridiplantae</taxon>
        <taxon>Chlorophyta</taxon>
        <taxon>Pyramimonadophyceae</taxon>
        <taxon>Pyramimonadales</taxon>
        <taxon>Pyramimonadaceae</taxon>
        <taxon>Cymbomonas</taxon>
    </lineage>
</organism>
<dbReference type="InterPro" id="IPR013783">
    <property type="entry name" value="Ig-like_fold"/>
</dbReference>
<dbReference type="SUPFAM" id="SSF117281">
    <property type="entry name" value="Kelch motif"/>
    <property type="match status" value="1"/>
</dbReference>
<dbReference type="Gene3D" id="2.60.40.10">
    <property type="entry name" value="Immunoglobulins"/>
    <property type="match status" value="2"/>
</dbReference>
<feature type="domain" description="IPT/TIG" evidence="3">
    <location>
        <begin position="377"/>
        <end position="463"/>
    </location>
</feature>
<dbReference type="Proteomes" id="UP001190700">
    <property type="component" value="Unassembled WGS sequence"/>
</dbReference>
<dbReference type="PANTHER" id="PTHR46093:SF3">
    <property type="entry name" value="ACYL-COA-BINDING DOMAIN-CONTAINING PROTEIN 4"/>
    <property type="match status" value="1"/>
</dbReference>
<evidence type="ECO:0000256" key="1">
    <source>
        <dbReference type="ARBA" id="ARBA00022441"/>
    </source>
</evidence>
<dbReference type="InterPro" id="IPR014756">
    <property type="entry name" value="Ig_E-set"/>
</dbReference>
<reference evidence="4 5" key="1">
    <citation type="journal article" date="2015" name="Genome Biol. Evol.">
        <title>Comparative Genomics of a Bacterivorous Green Alga Reveals Evolutionary Causalities and Consequences of Phago-Mixotrophic Mode of Nutrition.</title>
        <authorList>
            <person name="Burns J.A."/>
            <person name="Paasch A."/>
            <person name="Narechania A."/>
            <person name="Kim E."/>
        </authorList>
    </citation>
    <scope>NUCLEOTIDE SEQUENCE [LARGE SCALE GENOMIC DNA]</scope>
    <source>
        <strain evidence="4 5">PLY_AMNH</strain>
    </source>
</reference>
<protein>
    <recommendedName>
        <fullName evidence="3">IPT/TIG domain-containing protein</fullName>
    </recommendedName>
</protein>
<dbReference type="CDD" id="cd00102">
    <property type="entry name" value="IPT"/>
    <property type="match status" value="1"/>
</dbReference>
<dbReference type="SUPFAM" id="SSF81296">
    <property type="entry name" value="E set domains"/>
    <property type="match status" value="1"/>
</dbReference>
<dbReference type="Gene3D" id="2.120.10.80">
    <property type="entry name" value="Kelch-type beta propeller"/>
    <property type="match status" value="2"/>
</dbReference>
<dbReference type="Pfam" id="PF01833">
    <property type="entry name" value="TIG"/>
    <property type="match status" value="1"/>
</dbReference>
<evidence type="ECO:0000313" key="5">
    <source>
        <dbReference type="Proteomes" id="UP001190700"/>
    </source>
</evidence>
<dbReference type="InterPro" id="IPR015915">
    <property type="entry name" value="Kelch-typ_b-propeller"/>
</dbReference>
<keyword evidence="5" id="KW-1185">Reference proteome</keyword>
<comment type="caution">
    <text evidence="4">The sequence shown here is derived from an EMBL/GenBank/DDBJ whole genome shotgun (WGS) entry which is preliminary data.</text>
</comment>
<accession>A0AAE0BSR2</accession>
<dbReference type="Pfam" id="PF24681">
    <property type="entry name" value="Kelch_KLHDC2_KLHL20_DRC7"/>
    <property type="match status" value="2"/>
</dbReference>
<evidence type="ECO:0000259" key="3">
    <source>
        <dbReference type="Pfam" id="PF01833"/>
    </source>
</evidence>
<proteinExistence type="predicted"/>
<keyword evidence="2" id="KW-0677">Repeat</keyword>